<dbReference type="EMBL" id="FOWD01000007">
    <property type="protein sequence ID" value="SFO03151.1"/>
    <property type="molecule type" value="Genomic_DNA"/>
</dbReference>
<name>A0A1I5DWM7_9FIRM</name>
<protein>
    <submittedName>
        <fullName evidence="2">Uncharacterized protein</fullName>
    </submittedName>
</protein>
<dbReference type="OrthoDB" id="2066444at2"/>
<dbReference type="RefSeq" id="WP_091685106.1">
    <property type="nucleotide sequence ID" value="NZ_BAABFM010000010.1"/>
</dbReference>
<dbReference type="Proteomes" id="UP000198806">
    <property type="component" value="Unassembled WGS sequence"/>
</dbReference>
<keyword evidence="3" id="KW-1185">Reference proteome</keyword>
<evidence type="ECO:0000313" key="3">
    <source>
        <dbReference type="Proteomes" id="UP000198806"/>
    </source>
</evidence>
<keyword evidence="1" id="KW-0812">Transmembrane</keyword>
<accession>A0A1I5DWM7</accession>
<proteinExistence type="predicted"/>
<evidence type="ECO:0000313" key="2">
    <source>
        <dbReference type="EMBL" id="SFO03151.1"/>
    </source>
</evidence>
<sequence length="191" mass="20722">MAMTDSQKAIIKCKSTGIIQTILGWIIAVFCGFCTIVGVTQISESFDVAMVLIFLAFTAGGVSLIRKGKKKKKLLKIYQDYSTRLATDATKSIDLLATSVGKPVDAVRKDVVTMINMGLFPNCYINQERNCIVFSQIGTAATYTTSPIHQQVNTPGVEFVTVKCPGCGATNKITRNTVNECEYCGAQISDK</sequence>
<feature type="transmembrane region" description="Helical" evidence="1">
    <location>
        <begin position="48"/>
        <end position="65"/>
    </location>
</feature>
<keyword evidence="1" id="KW-0472">Membrane</keyword>
<organism evidence="2 3">
    <name type="scientific">Anaerocolumna aminovalerica</name>
    <dbReference type="NCBI Taxonomy" id="1527"/>
    <lineage>
        <taxon>Bacteria</taxon>
        <taxon>Bacillati</taxon>
        <taxon>Bacillota</taxon>
        <taxon>Clostridia</taxon>
        <taxon>Lachnospirales</taxon>
        <taxon>Lachnospiraceae</taxon>
        <taxon>Anaerocolumna</taxon>
    </lineage>
</organism>
<feature type="transmembrane region" description="Helical" evidence="1">
    <location>
        <begin position="21"/>
        <end position="42"/>
    </location>
</feature>
<dbReference type="AlphaFoldDB" id="A0A1I5DWM7"/>
<keyword evidence="1" id="KW-1133">Transmembrane helix</keyword>
<gene>
    <name evidence="2" type="ORF">SAMN04489757_1075</name>
</gene>
<reference evidence="2 3" key="1">
    <citation type="submission" date="2016-10" db="EMBL/GenBank/DDBJ databases">
        <authorList>
            <person name="de Groot N.N."/>
        </authorList>
    </citation>
    <scope>NUCLEOTIDE SEQUENCE [LARGE SCALE GENOMIC DNA]</scope>
    <source>
        <strain evidence="2 3">DSM 1283</strain>
    </source>
</reference>
<dbReference type="STRING" id="1527.SAMN04489757_1075"/>
<evidence type="ECO:0000256" key="1">
    <source>
        <dbReference type="SAM" id="Phobius"/>
    </source>
</evidence>